<reference evidence="2" key="1">
    <citation type="journal article" date="2023" name="Plant J.">
        <title>Genome sequences and population genomics provide insights into the demographic history, inbreeding, and mutation load of two 'living fossil' tree species of Dipteronia.</title>
        <authorList>
            <person name="Feng Y."/>
            <person name="Comes H.P."/>
            <person name="Chen J."/>
            <person name="Zhu S."/>
            <person name="Lu R."/>
            <person name="Zhang X."/>
            <person name="Li P."/>
            <person name="Qiu J."/>
            <person name="Olsen K.M."/>
            <person name="Qiu Y."/>
        </authorList>
    </citation>
    <scope>NUCLEOTIDE SEQUENCE</scope>
    <source>
        <strain evidence="2">KIB01</strain>
    </source>
</reference>
<dbReference type="PANTHER" id="PTHR31639">
    <property type="entry name" value="F-BOX PROTEIN-LIKE"/>
    <property type="match status" value="1"/>
</dbReference>
<accession>A0AAE0CKR5</accession>
<dbReference type="InterPro" id="IPR055411">
    <property type="entry name" value="LRR_FXL15/At3g58940/PEG3-like"/>
</dbReference>
<dbReference type="EMBL" id="JANJYI010000004">
    <property type="protein sequence ID" value="KAK2654777.1"/>
    <property type="molecule type" value="Genomic_DNA"/>
</dbReference>
<dbReference type="PANTHER" id="PTHR31639:SF195">
    <property type="entry name" value="F-BOX DOMAIN-CONTAINING PROTEIN"/>
    <property type="match status" value="1"/>
</dbReference>
<feature type="domain" description="F-box/LRR-repeat protein 15/At3g58940/PEG3-like LRR" evidence="1">
    <location>
        <begin position="68"/>
        <end position="166"/>
    </location>
</feature>
<protein>
    <recommendedName>
        <fullName evidence="1">F-box/LRR-repeat protein 15/At3g58940/PEG3-like LRR domain-containing protein</fullName>
    </recommendedName>
</protein>
<comment type="caution">
    <text evidence="2">The sequence shown here is derived from an EMBL/GenBank/DDBJ whole genome shotgun (WGS) entry which is preliminary data.</text>
</comment>
<dbReference type="AlphaFoldDB" id="A0AAE0CKR5"/>
<sequence length="168" mass="19319">MRDRISTLSDVIIRHIMSYLTAKEVERFHKFLGFVDASLLRFCKLKFPMQKLRLSIGPLDVIGSSFHLDKWIGLAVENEVKELNFHLISRNTVHLPRTIELDDMYILPEAIFSAKSMSTLEVCGCKLEQPSVYAGFHFLKNVKLLKVLLNEQIVQILITECPYIIALV</sequence>
<evidence type="ECO:0000313" key="2">
    <source>
        <dbReference type="EMBL" id="KAK2654777.1"/>
    </source>
</evidence>
<evidence type="ECO:0000259" key="1">
    <source>
        <dbReference type="Pfam" id="PF24758"/>
    </source>
</evidence>
<keyword evidence="3" id="KW-1185">Reference proteome</keyword>
<name>A0AAE0CKR5_9ROSI</name>
<proteinExistence type="predicted"/>
<dbReference type="Proteomes" id="UP001280121">
    <property type="component" value="Unassembled WGS sequence"/>
</dbReference>
<evidence type="ECO:0000313" key="3">
    <source>
        <dbReference type="Proteomes" id="UP001280121"/>
    </source>
</evidence>
<gene>
    <name evidence="2" type="ORF">Ddye_014633</name>
</gene>
<organism evidence="2 3">
    <name type="scientific">Dipteronia dyeriana</name>
    <dbReference type="NCBI Taxonomy" id="168575"/>
    <lineage>
        <taxon>Eukaryota</taxon>
        <taxon>Viridiplantae</taxon>
        <taxon>Streptophyta</taxon>
        <taxon>Embryophyta</taxon>
        <taxon>Tracheophyta</taxon>
        <taxon>Spermatophyta</taxon>
        <taxon>Magnoliopsida</taxon>
        <taxon>eudicotyledons</taxon>
        <taxon>Gunneridae</taxon>
        <taxon>Pentapetalae</taxon>
        <taxon>rosids</taxon>
        <taxon>malvids</taxon>
        <taxon>Sapindales</taxon>
        <taxon>Sapindaceae</taxon>
        <taxon>Hippocastanoideae</taxon>
        <taxon>Acereae</taxon>
        <taxon>Dipteronia</taxon>
    </lineage>
</organism>
<dbReference type="Pfam" id="PF24758">
    <property type="entry name" value="LRR_At5g56370"/>
    <property type="match status" value="1"/>
</dbReference>